<dbReference type="STRING" id="694327.DFW101_1230"/>
<evidence type="ECO:0000256" key="1">
    <source>
        <dbReference type="ARBA" id="ARBA00001946"/>
    </source>
</evidence>
<evidence type="ECO:0000256" key="9">
    <source>
        <dbReference type="ARBA" id="ARBA00023052"/>
    </source>
</evidence>
<dbReference type="OrthoDB" id="9775140at2"/>
<keyword evidence="7" id="KW-0408">Iron</keyword>
<keyword evidence="6 13" id="KW-0560">Oxidoreductase</keyword>
<keyword evidence="9" id="KW-0786">Thiamine pyrophosphate</keyword>
<dbReference type="InterPro" id="IPR029061">
    <property type="entry name" value="THDP-binding"/>
</dbReference>
<keyword evidence="5" id="KW-0460">Magnesium</keyword>
<accession>G7Q4L7</accession>
<dbReference type="Pfam" id="PF12367">
    <property type="entry name" value="PFO_beta_C"/>
    <property type="match status" value="1"/>
</dbReference>
<dbReference type="EMBL" id="CM001368">
    <property type="protein sequence ID" value="EHJ47240.1"/>
    <property type="molecule type" value="Genomic_DNA"/>
</dbReference>
<dbReference type="GO" id="GO:0051536">
    <property type="term" value="F:iron-sulfur cluster binding"/>
    <property type="evidence" value="ECO:0007669"/>
    <property type="project" value="UniProtKB-KW"/>
</dbReference>
<dbReference type="GO" id="GO:0030976">
    <property type="term" value="F:thiamine pyrophosphate binding"/>
    <property type="evidence" value="ECO:0007669"/>
    <property type="project" value="InterPro"/>
</dbReference>
<dbReference type="NCBIfam" id="TIGR02177">
    <property type="entry name" value="PorB_KorB"/>
    <property type="match status" value="1"/>
</dbReference>
<keyword evidence="13" id="KW-0670">Pyruvate</keyword>
<evidence type="ECO:0000256" key="6">
    <source>
        <dbReference type="ARBA" id="ARBA00023002"/>
    </source>
</evidence>
<feature type="compositionally biased region" description="Polar residues" evidence="10">
    <location>
        <begin position="127"/>
        <end position="142"/>
    </location>
</feature>
<evidence type="ECO:0000256" key="3">
    <source>
        <dbReference type="ARBA" id="ARBA00001966"/>
    </source>
</evidence>
<evidence type="ECO:0000256" key="8">
    <source>
        <dbReference type="ARBA" id="ARBA00023014"/>
    </source>
</evidence>
<evidence type="ECO:0000256" key="5">
    <source>
        <dbReference type="ARBA" id="ARBA00022842"/>
    </source>
</evidence>
<dbReference type="InterPro" id="IPR051457">
    <property type="entry name" value="2-oxoacid:Fd_oxidoreductase"/>
</dbReference>
<dbReference type="AlphaFoldDB" id="G7Q4L7"/>
<dbReference type="eggNOG" id="COG1013">
    <property type="taxonomic scope" value="Bacteria"/>
</dbReference>
<sequence>MVTPNDYGEFETAWCPGCGNFPIRKAVVQALVALDLPPHKVVFSSGIGQAAKAPHYIRANVLNGLHGRSLPAATGIKLANPDLTVFAESGDGCSYGEGGNHFLAAIRRNIDITYIVHDNQVYGLTKGQASPTTMQGQKTKTQPHGAPSEPFNPMAVAVTMGAGFVARGFAGEIDHLADLIVQGVRHPGFSLIDVLQPCVSFNKVNTFPWYKERCYKLGDGHDPTDRVAALERALEFGDKIPLGVLWKNDRPPFGPVPAGPLAAREPDMGVLAGILEGYA</sequence>
<keyword evidence="8" id="KW-0411">Iron-sulfur</keyword>
<keyword evidence="14" id="KW-1185">Reference proteome</keyword>
<evidence type="ECO:0000256" key="7">
    <source>
        <dbReference type="ARBA" id="ARBA00023004"/>
    </source>
</evidence>
<name>G7Q4L7_9BACT</name>
<dbReference type="GO" id="GO:0044281">
    <property type="term" value="P:small molecule metabolic process"/>
    <property type="evidence" value="ECO:0007669"/>
    <property type="project" value="UniProtKB-ARBA"/>
</dbReference>
<evidence type="ECO:0000256" key="2">
    <source>
        <dbReference type="ARBA" id="ARBA00001964"/>
    </source>
</evidence>
<dbReference type="InterPro" id="IPR011896">
    <property type="entry name" value="OFOB"/>
</dbReference>
<protein>
    <submittedName>
        <fullName evidence="13">Pyruvate ferredoxin/flavodoxin oxidoreductase, beta subunit</fullName>
        <ecNumber evidence="13">1.2.7.3</ecNumber>
    </submittedName>
</protein>
<reference evidence="14" key="1">
    <citation type="journal article" date="2015" name="Genome Announc.">
        <title>High-Quality Draft Genome Sequence of Desulfovibrio carbinoliphilus FW-101-2B, an Organic Acid-Oxidizing Sulfate-Reducing Bacterium Isolated from Uranium(VI)-Contaminated Groundwater.</title>
        <authorList>
            <person name="Ramsay B.D."/>
            <person name="Hwang C."/>
            <person name="Woo H.L."/>
            <person name="Carroll S.L."/>
            <person name="Lucas S."/>
            <person name="Han J."/>
            <person name="Lapidus A.L."/>
            <person name="Cheng J.F."/>
            <person name="Goodwin L.A."/>
            <person name="Pitluck S."/>
            <person name="Peters L."/>
            <person name="Chertkov O."/>
            <person name="Held B."/>
            <person name="Detter J.C."/>
            <person name="Han C.S."/>
            <person name="Tapia R."/>
            <person name="Land M.L."/>
            <person name="Hauser L.J."/>
            <person name="Kyrpides N.C."/>
            <person name="Ivanova N.N."/>
            <person name="Mikhailova N."/>
            <person name="Pagani I."/>
            <person name="Woyke T."/>
            <person name="Arkin A.P."/>
            <person name="Dehal P."/>
            <person name="Chivian D."/>
            <person name="Criddle C.S."/>
            <person name="Wu W."/>
            <person name="Chakraborty R."/>
            <person name="Hazen T.C."/>
            <person name="Fields M.W."/>
        </authorList>
    </citation>
    <scope>NUCLEOTIDE SEQUENCE [LARGE SCALE GENOMIC DNA]</scope>
    <source>
        <strain evidence="14">FW-101-2B</strain>
    </source>
</reference>
<dbReference type="EC" id="1.2.7.3" evidence="13"/>
<dbReference type="RefSeq" id="WP_009180650.1">
    <property type="nucleotide sequence ID" value="NZ_CM001368.1"/>
</dbReference>
<evidence type="ECO:0000313" key="14">
    <source>
        <dbReference type="Proteomes" id="UP000004662"/>
    </source>
</evidence>
<comment type="cofactor">
    <cofactor evidence="3">
        <name>[4Fe-4S] cluster</name>
        <dbReference type="ChEBI" id="CHEBI:49883"/>
    </cofactor>
</comment>
<dbReference type="Proteomes" id="UP000004662">
    <property type="component" value="Chromosome"/>
</dbReference>
<dbReference type="InterPro" id="IPR011766">
    <property type="entry name" value="TPP_enzyme_TPP-bd"/>
</dbReference>
<proteinExistence type="predicted"/>
<dbReference type="PANTHER" id="PTHR48084:SF4">
    <property type="entry name" value="2-OXOGLUTARATE OXIDOREDUCTASE SUBUNIT KORB"/>
    <property type="match status" value="1"/>
</dbReference>
<evidence type="ECO:0000259" key="12">
    <source>
        <dbReference type="Pfam" id="PF12367"/>
    </source>
</evidence>
<dbReference type="SUPFAM" id="SSF52518">
    <property type="entry name" value="Thiamin diphosphate-binding fold (THDP-binding)"/>
    <property type="match status" value="1"/>
</dbReference>
<feature type="region of interest" description="Disordered" evidence="10">
    <location>
        <begin position="127"/>
        <end position="147"/>
    </location>
</feature>
<keyword evidence="4" id="KW-0479">Metal-binding</keyword>
<evidence type="ECO:0000256" key="4">
    <source>
        <dbReference type="ARBA" id="ARBA00022723"/>
    </source>
</evidence>
<dbReference type="InterPro" id="IPR032686">
    <property type="entry name" value="PFO_beta_C"/>
</dbReference>
<evidence type="ECO:0000313" key="13">
    <source>
        <dbReference type="EMBL" id="EHJ47240.1"/>
    </source>
</evidence>
<feature type="domain" description="Thiamine pyrophosphate enzyme TPP-binding" evidence="11">
    <location>
        <begin position="51"/>
        <end position="194"/>
    </location>
</feature>
<evidence type="ECO:0000259" key="11">
    <source>
        <dbReference type="Pfam" id="PF02775"/>
    </source>
</evidence>
<dbReference type="Gene3D" id="3.40.50.970">
    <property type="match status" value="1"/>
</dbReference>
<comment type="cofactor">
    <cofactor evidence="2">
        <name>thiamine diphosphate</name>
        <dbReference type="ChEBI" id="CHEBI:58937"/>
    </cofactor>
</comment>
<dbReference type="GO" id="GO:0046872">
    <property type="term" value="F:metal ion binding"/>
    <property type="evidence" value="ECO:0007669"/>
    <property type="project" value="UniProtKB-KW"/>
</dbReference>
<evidence type="ECO:0000256" key="10">
    <source>
        <dbReference type="SAM" id="MobiDB-lite"/>
    </source>
</evidence>
<dbReference type="GO" id="GO:0045333">
    <property type="term" value="P:cellular respiration"/>
    <property type="evidence" value="ECO:0007669"/>
    <property type="project" value="UniProtKB-ARBA"/>
</dbReference>
<dbReference type="CDD" id="cd03375">
    <property type="entry name" value="TPP_OGFOR"/>
    <property type="match status" value="1"/>
</dbReference>
<comment type="cofactor">
    <cofactor evidence="1">
        <name>Mg(2+)</name>
        <dbReference type="ChEBI" id="CHEBI:18420"/>
    </cofactor>
</comment>
<dbReference type="HOGENOM" id="CLU_048564_0_0_7"/>
<feature type="domain" description="Pyruvate ferredoxin oxidoreductase beta subunit C-terminal" evidence="12">
    <location>
        <begin position="198"/>
        <end position="253"/>
    </location>
</feature>
<dbReference type="GO" id="GO:0047553">
    <property type="term" value="F:2-oxoglutarate synthase activity"/>
    <property type="evidence" value="ECO:0007669"/>
    <property type="project" value="UniProtKB-EC"/>
</dbReference>
<organism evidence="13 14">
    <name type="scientific">Solidesulfovibrio carbinoliphilus subsp. oakridgensis</name>
    <dbReference type="NCBI Taxonomy" id="694327"/>
    <lineage>
        <taxon>Bacteria</taxon>
        <taxon>Pseudomonadati</taxon>
        <taxon>Thermodesulfobacteriota</taxon>
        <taxon>Desulfovibrionia</taxon>
        <taxon>Desulfovibrionales</taxon>
        <taxon>Desulfovibrionaceae</taxon>
        <taxon>Solidesulfovibrio</taxon>
    </lineage>
</organism>
<dbReference type="PANTHER" id="PTHR48084">
    <property type="entry name" value="2-OXOGLUTARATE OXIDOREDUCTASE SUBUNIT KORB-RELATED"/>
    <property type="match status" value="1"/>
</dbReference>
<dbReference type="Pfam" id="PF02775">
    <property type="entry name" value="TPP_enzyme_C"/>
    <property type="match status" value="1"/>
</dbReference>
<gene>
    <name evidence="13" type="ORF">DFW101_1230</name>
</gene>